<proteinExistence type="predicted"/>
<reference evidence="1 2" key="3">
    <citation type="journal article" date="2022" name="Microbiol. Spectr.">
        <title>Folding features and dynamics of 3D genome architecture in plant fungal pathogens.</title>
        <authorList>
            <person name="Xia C."/>
        </authorList>
    </citation>
    <scope>NUCLEOTIDE SEQUENCE [LARGE SCALE GENOMIC DNA]</scope>
    <source>
        <strain evidence="1 2">93-210</strain>
    </source>
</reference>
<gene>
    <name evidence="1" type="ORF">MJO28_007215</name>
</gene>
<evidence type="ECO:0000313" key="2">
    <source>
        <dbReference type="Proteomes" id="UP001060170"/>
    </source>
</evidence>
<reference evidence="2" key="1">
    <citation type="journal article" date="2018" name="BMC Genomics">
        <title>Genomic insights into host adaptation between the wheat stripe rust pathogen (Puccinia striiformis f. sp. tritici) and the barley stripe rust pathogen (Puccinia striiformis f. sp. hordei).</title>
        <authorList>
            <person name="Xia C."/>
            <person name="Wang M."/>
            <person name="Yin C."/>
            <person name="Cornejo O.E."/>
            <person name="Hulbert S.H."/>
            <person name="Chen X."/>
        </authorList>
    </citation>
    <scope>NUCLEOTIDE SEQUENCE [LARGE SCALE GENOMIC DNA]</scope>
    <source>
        <strain evidence="2">93-210</strain>
    </source>
</reference>
<keyword evidence="2" id="KW-1185">Reference proteome</keyword>
<sequence length="93" mass="10402">MRRNIGCHATAQLKLASIPITLTRDQLAGLALQNSLGFNPELIREVNQRVEQAMQAPCVRRVPDCGSMVRTINLVRQNTQHALEDGEDHQMPD</sequence>
<organism evidence="1 2">
    <name type="scientific">Puccinia striiformis f. sp. tritici</name>
    <dbReference type="NCBI Taxonomy" id="168172"/>
    <lineage>
        <taxon>Eukaryota</taxon>
        <taxon>Fungi</taxon>
        <taxon>Dikarya</taxon>
        <taxon>Basidiomycota</taxon>
        <taxon>Pucciniomycotina</taxon>
        <taxon>Pucciniomycetes</taxon>
        <taxon>Pucciniales</taxon>
        <taxon>Pucciniaceae</taxon>
        <taxon>Puccinia</taxon>
    </lineage>
</organism>
<reference evidence="2" key="2">
    <citation type="journal article" date="2018" name="Mol. Plant Microbe Interact.">
        <title>Genome sequence resources for the wheat stripe rust pathogen (Puccinia striiformis f. sp. tritici) and the barley stripe rust pathogen (Puccinia striiformis f. sp. hordei).</title>
        <authorList>
            <person name="Xia C."/>
            <person name="Wang M."/>
            <person name="Yin C."/>
            <person name="Cornejo O.E."/>
            <person name="Hulbert S.H."/>
            <person name="Chen X."/>
        </authorList>
    </citation>
    <scope>NUCLEOTIDE SEQUENCE [LARGE SCALE GENOMIC DNA]</scope>
    <source>
        <strain evidence="2">93-210</strain>
    </source>
</reference>
<accession>A0ACC0EDX8</accession>
<protein>
    <submittedName>
        <fullName evidence="1">Uncharacterized protein</fullName>
    </submittedName>
</protein>
<evidence type="ECO:0000313" key="1">
    <source>
        <dbReference type="EMBL" id="KAI7951531.1"/>
    </source>
</evidence>
<comment type="caution">
    <text evidence="1">The sequence shown here is derived from an EMBL/GenBank/DDBJ whole genome shotgun (WGS) entry which is preliminary data.</text>
</comment>
<dbReference type="Proteomes" id="UP001060170">
    <property type="component" value="Chromosome 7"/>
</dbReference>
<name>A0ACC0EDX8_9BASI</name>
<dbReference type="EMBL" id="CM045871">
    <property type="protein sequence ID" value="KAI7951531.1"/>
    <property type="molecule type" value="Genomic_DNA"/>
</dbReference>